<dbReference type="Proteomes" id="UP000284605">
    <property type="component" value="Unassembled WGS sequence"/>
</dbReference>
<dbReference type="GO" id="GO:0097367">
    <property type="term" value="F:carbohydrate derivative binding"/>
    <property type="evidence" value="ECO:0007669"/>
    <property type="project" value="InterPro"/>
</dbReference>
<dbReference type="InterPro" id="IPR036388">
    <property type="entry name" value="WH-like_DNA-bd_sf"/>
</dbReference>
<dbReference type="SUPFAM" id="SSF53697">
    <property type="entry name" value="SIS domain"/>
    <property type="match status" value="1"/>
</dbReference>
<feature type="domain" description="HTH rpiR-type" evidence="1">
    <location>
        <begin position="87"/>
        <end position="163"/>
    </location>
</feature>
<dbReference type="SUPFAM" id="SSF46689">
    <property type="entry name" value="Homeodomain-like"/>
    <property type="match status" value="1"/>
</dbReference>
<dbReference type="AlphaFoldDB" id="A0A418VU72"/>
<gene>
    <name evidence="2" type="ORF">D3874_26705</name>
</gene>
<dbReference type="GO" id="GO:0003700">
    <property type="term" value="F:DNA-binding transcription factor activity"/>
    <property type="evidence" value="ECO:0007669"/>
    <property type="project" value="InterPro"/>
</dbReference>
<reference evidence="2 3" key="1">
    <citation type="submission" date="2018-09" db="EMBL/GenBank/DDBJ databases">
        <authorList>
            <person name="Zhu H."/>
        </authorList>
    </citation>
    <scope>NUCLEOTIDE SEQUENCE [LARGE SCALE GENOMIC DNA]</scope>
    <source>
        <strain evidence="2 3">K1W22B-8</strain>
    </source>
</reference>
<accession>A0A418VU72</accession>
<dbReference type="Gene3D" id="1.10.10.10">
    <property type="entry name" value="Winged helix-like DNA-binding domain superfamily/Winged helix DNA-binding domain"/>
    <property type="match status" value="1"/>
</dbReference>
<dbReference type="InterPro" id="IPR009057">
    <property type="entry name" value="Homeodomain-like_sf"/>
</dbReference>
<dbReference type="GO" id="GO:1901135">
    <property type="term" value="P:carbohydrate derivative metabolic process"/>
    <property type="evidence" value="ECO:0007669"/>
    <property type="project" value="InterPro"/>
</dbReference>
<name>A0A418VU72_9PROT</name>
<keyword evidence="3" id="KW-1185">Reference proteome</keyword>
<dbReference type="Pfam" id="PF01418">
    <property type="entry name" value="HTH_6"/>
    <property type="match status" value="1"/>
</dbReference>
<dbReference type="PANTHER" id="PTHR30514">
    <property type="entry name" value="GLUCOKINASE"/>
    <property type="match status" value="1"/>
</dbReference>
<dbReference type="GO" id="GO:0003677">
    <property type="term" value="F:DNA binding"/>
    <property type="evidence" value="ECO:0007669"/>
    <property type="project" value="InterPro"/>
</dbReference>
<dbReference type="Gene3D" id="3.40.50.10490">
    <property type="entry name" value="Glucose-6-phosphate isomerase like protein, domain 1"/>
    <property type="match status" value="1"/>
</dbReference>
<evidence type="ECO:0000313" key="3">
    <source>
        <dbReference type="Proteomes" id="UP000284605"/>
    </source>
</evidence>
<sequence length="365" mass="39179">MLCRTWRSLRCSSSTMPDMIELPTPVAEIAPMKPSLAGRCRPCFRMSVPNCRNSVNDGTNDPTPAGRGRAENMAKSAAAMRPAVVAGTVLERTQAVLAKLTPREARAASHLIATYPMAGLSSIGAFAKAAGVSAQSILRFIAKLGFAGYGAFQAALKHEVAVGLQSPLDRLAATSRRPRRDDFLGRFAARIVENMTATFAHVPRADFERAAKSLAEPRRRVQVLGGRFTQTLAHYLALHLDIVRGNVLRPDPQVGAWPDRLADLGRQDVVVLYDIRRYAPDLARFAQAATGQGAEVILLTDAAQAPAAAHAKITLAAEIGMEGTWDSSAALLALTEALIARVSELAGPRLQTRLATIEALRTAMR</sequence>
<dbReference type="PANTHER" id="PTHR30514:SF18">
    <property type="entry name" value="RPIR-FAMILY TRANSCRIPTIONAL REGULATOR"/>
    <property type="match status" value="1"/>
</dbReference>
<dbReference type="InterPro" id="IPR001347">
    <property type="entry name" value="SIS_dom"/>
</dbReference>
<protein>
    <submittedName>
        <fullName evidence="2">MurR/RpiR family transcriptional regulator</fullName>
    </submittedName>
</protein>
<dbReference type="Pfam" id="PF01380">
    <property type="entry name" value="SIS"/>
    <property type="match status" value="1"/>
</dbReference>
<evidence type="ECO:0000259" key="1">
    <source>
        <dbReference type="PROSITE" id="PS51071"/>
    </source>
</evidence>
<proteinExistence type="predicted"/>
<evidence type="ECO:0000313" key="2">
    <source>
        <dbReference type="EMBL" id="RJF80689.1"/>
    </source>
</evidence>
<dbReference type="EMBL" id="QYUK01000016">
    <property type="protein sequence ID" value="RJF80689.1"/>
    <property type="molecule type" value="Genomic_DNA"/>
</dbReference>
<comment type="caution">
    <text evidence="2">The sequence shown here is derived from an EMBL/GenBank/DDBJ whole genome shotgun (WGS) entry which is preliminary data.</text>
</comment>
<dbReference type="InterPro" id="IPR000281">
    <property type="entry name" value="HTH_RpiR"/>
</dbReference>
<dbReference type="PROSITE" id="PS51071">
    <property type="entry name" value="HTH_RPIR"/>
    <property type="match status" value="1"/>
</dbReference>
<dbReference type="InterPro" id="IPR047640">
    <property type="entry name" value="RpiR-like"/>
</dbReference>
<dbReference type="InterPro" id="IPR046348">
    <property type="entry name" value="SIS_dom_sf"/>
</dbReference>
<organism evidence="2 3">
    <name type="scientific">Oleomonas cavernae</name>
    <dbReference type="NCBI Taxonomy" id="2320859"/>
    <lineage>
        <taxon>Bacteria</taxon>
        <taxon>Pseudomonadati</taxon>
        <taxon>Pseudomonadota</taxon>
        <taxon>Alphaproteobacteria</taxon>
        <taxon>Acetobacterales</taxon>
        <taxon>Acetobacteraceae</taxon>
        <taxon>Oleomonas</taxon>
    </lineage>
</organism>